<dbReference type="GO" id="GO:0098552">
    <property type="term" value="C:side of membrane"/>
    <property type="evidence" value="ECO:0007669"/>
    <property type="project" value="UniProtKB-KW"/>
</dbReference>
<dbReference type="PIRSF" id="PIRSF500773">
    <property type="entry name" value="Hyaluronidase_PH20_Hyal5"/>
    <property type="match status" value="1"/>
</dbReference>
<dbReference type="FunCoup" id="A0A1S3AA85">
    <property type="interactions" value="157"/>
</dbReference>
<feature type="disulfide bond" evidence="16">
    <location>
        <begin position="79"/>
        <end position="371"/>
    </location>
</feature>
<dbReference type="eggNOG" id="ENOG502R6HD">
    <property type="taxonomic scope" value="Eukaryota"/>
</dbReference>
<dbReference type="PANTHER" id="PTHR11769">
    <property type="entry name" value="HYALURONIDASE"/>
    <property type="match status" value="1"/>
</dbReference>
<dbReference type="InterPro" id="IPR018155">
    <property type="entry name" value="Hyaluronidase"/>
</dbReference>
<evidence type="ECO:0000256" key="2">
    <source>
        <dbReference type="ARBA" id="ARBA00004609"/>
    </source>
</evidence>
<keyword evidence="20" id="KW-1185">Reference proteome</keyword>
<dbReference type="GO" id="GO:0005886">
    <property type="term" value="C:plasma membrane"/>
    <property type="evidence" value="ECO:0007669"/>
    <property type="project" value="UniProtKB-SubCell"/>
</dbReference>
<dbReference type="GO" id="GO:0001669">
    <property type="term" value="C:acrosomal vesicle"/>
    <property type="evidence" value="ECO:0007669"/>
    <property type="project" value="TreeGrafter"/>
</dbReference>
<keyword evidence="6" id="KW-0732">Signal</keyword>
<accession>A0A1S3AA85</accession>
<comment type="similarity">
    <text evidence="3 13 17">Belongs to the glycosyl hydrolase 56 family.</text>
</comment>
<evidence type="ECO:0000256" key="6">
    <source>
        <dbReference type="ARBA" id="ARBA00022729"/>
    </source>
</evidence>
<dbReference type="GlyCosmos" id="A0A1S3AA85">
    <property type="glycosylation" value="1 site, No reported glycans"/>
</dbReference>
<comment type="subcellular location">
    <subcellularLocation>
        <location evidence="2">Cell membrane</location>
        <topology evidence="2">Lipid-anchor</topology>
        <topology evidence="2">GPI-anchor</topology>
    </subcellularLocation>
</comment>
<dbReference type="InterPro" id="IPR001439">
    <property type="entry name" value="Hyaluronidase_PH20/Hyal5"/>
</dbReference>
<evidence type="ECO:0000256" key="1">
    <source>
        <dbReference type="ARBA" id="ARBA00000251"/>
    </source>
</evidence>
<proteinExistence type="inferred from homology"/>
<organism evidence="20 21">
    <name type="scientific">Erinaceus europaeus</name>
    <name type="common">Western European hedgehog</name>
    <dbReference type="NCBI Taxonomy" id="9365"/>
    <lineage>
        <taxon>Eukaryota</taxon>
        <taxon>Metazoa</taxon>
        <taxon>Chordata</taxon>
        <taxon>Craniata</taxon>
        <taxon>Vertebrata</taxon>
        <taxon>Euteleostomi</taxon>
        <taxon>Mammalia</taxon>
        <taxon>Eutheria</taxon>
        <taxon>Laurasiatheria</taxon>
        <taxon>Eulipotyphla</taxon>
        <taxon>Erinaceidae</taxon>
        <taxon>Erinaceinae</taxon>
        <taxon>Erinaceus</taxon>
    </lineage>
</organism>
<keyword evidence="10" id="KW-0325">Glycoprotein</keyword>
<sequence>MKIPKFLGRNIQVHQSYSTMGMLGFTSVFFRSLVGFSGPFQAMFAFFLFPICFTRNFRAAPLLTNTPYIWAWNAPSVLCDSKFNVPIDLSLFSFIGNPQKNVIGQNVTIFYMDRLGYYPYINTVNHTDVNGGIPQVGSLQKHLVKAKDDILYYMPQDKLGLAVIDWEEWRPIWARNWKPKDIYQQKSIELVLQNNVQLSEEEATKIAKVDFEKAARDFMQETLKVGKSLRPKHLWGYYLFPNCYNYNYNEPSYNGSCPDIEKSRNNELFWLWEESTALYPSIYLNDKLTSSPEAILYVRNRIQETIRISEVLNAQDPLPIFVYARPVFSGGSGEYLSQADLVSTIGESIALGASGIVMWGSLNLSQSMQSCMDLDIYMKSTLNPYLINVTLAAKMCSQVLCQEQGVCTRKHWNSSDYLHLNPMNFAIKTGKGGKYFIYGKPTLNDLRYFSEKFHCSCYPNVSCHETFNMQTTDIVHVCITDDICIEGFIGTELSTISSTSNEEPSTTSSNVSSYTPSTECDPGIDFNDCLKIKCSVEELLNNEIQKDCESMHRNNSNYLPSHKINQTTRHPPNAGVIKFPIYIFYISISFTFLYFIA</sequence>
<feature type="disulfide bond" evidence="16">
    <location>
        <begin position="396"/>
        <end position="407"/>
    </location>
</feature>
<feature type="transmembrane region" description="Helical" evidence="19">
    <location>
        <begin position="21"/>
        <end position="49"/>
    </location>
</feature>
<dbReference type="GO" id="GO:0030214">
    <property type="term" value="P:hyaluronan catabolic process"/>
    <property type="evidence" value="ECO:0007669"/>
    <property type="project" value="TreeGrafter"/>
</dbReference>
<comment type="catalytic activity">
    <reaction evidence="1 13 17">
        <text>Random hydrolysis of (1-&gt;4)-linkages between N-acetyl-beta-D-glucosamine and D-glucuronate residues in hyaluronate.</text>
        <dbReference type="EC" id="3.2.1.35"/>
    </reaction>
</comment>
<keyword evidence="19" id="KW-1133">Transmembrane helix</keyword>
<evidence type="ECO:0000313" key="21">
    <source>
        <dbReference type="RefSeq" id="XP_007531754.2"/>
    </source>
</evidence>
<evidence type="ECO:0000256" key="3">
    <source>
        <dbReference type="ARBA" id="ARBA00008871"/>
    </source>
</evidence>
<dbReference type="PANTHER" id="PTHR11769:SF20">
    <property type="entry name" value="HYALURONIDASE PH-20"/>
    <property type="match status" value="1"/>
</dbReference>
<evidence type="ECO:0000256" key="9">
    <source>
        <dbReference type="ARBA" id="ARBA00023157"/>
    </source>
</evidence>
<dbReference type="InterPro" id="IPR017853">
    <property type="entry name" value="GH"/>
</dbReference>
<keyword evidence="19" id="KW-0812">Transmembrane</keyword>
<evidence type="ECO:0000256" key="13">
    <source>
        <dbReference type="PIRNR" id="PIRNR038193"/>
    </source>
</evidence>
<evidence type="ECO:0000256" key="14">
    <source>
        <dbReference type="PIRSR" id="PIRSR038193-1"/>
    </source>
</evidence>
<dbReference type="GO" id="GO:0005975">
    <property type="term" value="P:carbohydrate metabolic process"/>
    <property type="evidence" value="ECO:0007669"/>
    <property type="project" value="UniProtKB-UniRule"/>
</dbReference>
<feature type="region of interest" description="Disordered" evidence="18">
    <location>
        <begin position="496"/>
        <end position="515"/>
    </location>
</feature>
<feature type="active site" description="Proton donor" evidence="14">
    <location>
        <position position="167"/>
    </location>
</feature>
<dbReference type="RefSeq" id="XP_007531754.2">
    <property type="nucleotide sequence ID" value="XM_007531692.2"/>
</dbReference>
<feature type="disulfide bond" evidence="16">
    <location>
        <begin position="243"/>
        <end position="257"/>
    </location>
</feature>
<dbReference type="InterPro" id="IPR013785">
    <property type="entry name" value="Aldolase_TIM"/>
</dbReference>
<keyword evidence="12 13" id="KW-0326">Glycosidase</keyword>
<evidence type="ECO:0000256" key="7">
    <source>
        <dbReference type="ARBA" id="ARBA00022801"/>
    </source>
</evidence>
<keyword evidence="8 19" id="KW-0472">Membrane</keyword>
<evidence type="ECO:0000256" key="10">
    <source>
        <dbReference type="ARBA" id="ARBA00023180"/>
    </source>
</evidence>
<dbReference type="Pfam" id="PF01630">
    <property type="entry name" value="Glyco_hydro_56"/>
    <property type="match status" value="1"/>
</dbReference>
<evidence type="ECO:0000256" key="16">
    <source>
        <dbReference type="PIRSR" id="PIRSR038193-3"/>
    </source>
</evidence>
<dbReference type="RefSeq" id="XP_060052494.1">
    <property type="nucleotide sequence ID" value="XM_060196511.1"/>
</dbReference>
<evidence type="ECO:0000256" key="12">
    <source>
        <dbReference type="ARBA" id="ARBA00023295"/>
    </source>
</evidence>
<dbReference type="GeneID" id="103121176"/>
<dbReference type="EC" id="3.2.1.35" evidence="13 17"/>
<dbReference type="Gene3D" id="3.20.20.70">
    <property type="entry name" value="Aldolase class I"/>
    <property type="match status" value="1"/>
</dbReference>
<dbReference type="SUPFAM" id="SSF51445">
    <property type="entry name" value="(Trans)glycosidases"/>
    <property type="match status" value="1"/>
</dbReference>
<evidence type="ECO:0000256" key="18">
    <source>
        <dbReference type="SAM" id="MobiDB-lite"/>
    </source>
</evidence>
<protein>
    <recommendedName>
        <fullName evidence="13 17">Hyaluronidase</fullName>
        <ecNumber evidence="13 17">3.2.1.35</ecNumber>
    </recommendedName>
</protein>
<keyword evidence="7 13" id="KW-0378">Hydrolase</keyword>
<dbReference type="GO" id="GO:0007342">
    <property type="term" value="P:fusion of sperm to egg plasma membrane involved in single fertilization"/>
    <property type="evidence" value="ECO:0007669"/>
    <property type="project" value="InterPro"/>
</dbReference>
<evidence type="ECO:0000256" key="8">
    <source>
        <dbReference type="ARBA" id="ARBA00023136"/>
    </source>
</evidence>
<name>A0A1S3AA85_ERIEU</name>
<keyword evidence="11" id="KW-0449">Lipoprotein</keyword>
<keyword evidence="5" id="KW-0336">GPI-anchor</keyword>
<evidence type="ECO:0000256" key="5">
    <source>
        <dbReference type="ARBA" id="ARBA00022622"/>
    </source>
</evidence>
<feature type="disulfide bond" evidence="16">
    <location>
        <begin position="401"/>
        <end position="455"/>
    </location>
</feature>
<dbReference type="AlphaFoldDB" id="A0A1S3AA85"/>
<evidence type="ECO:0000313" key="20">
    <source>
        <dbReference type="Proteomes" id="UP001652624"/>
    </source>
</evidence>
<evidence type="ECO:0000256" key="15">
    <source>
        <dbReference type="PIRSR" id="PIRSR038193-2"/>
    </source>
</evidence>
<feature type="disulfide bond" evidence="16">
    <location>
        <begin position="457"/>
        <end position="463"/>
    </location>
</feature>
<evidence type="ECO:0000256" key="11">
    <source>
        <dbReference type="ARBA" id="ARBA00023288"/>
    </source>
</evidence>
<dbReference type="PIRSF" id="PIRSF038193">
    <property type="entry name" value="Hyaluronidase"/>
    <property type="match status" value="1"/>
</dbReference>
<feature type="transmembrane region" description="Helical" evidence="19">
    <location>
        <begin position="579"/>
        <end position="596"/>
    </location>
</feature>
<dbReference type="PRINTS" id="PR00846">
    <property type="entry name" value="GLHYDRLASE56"/>
</dbReference>
<evidence type="ECO:0000256" key="4">
    <source>
        <dbReference type="ARBA" id="ARBA00022475"/>
    </source>
</evidence>
<gene>
    <name evidence="21 22" type="primary">LOC103121176</name>
</gene>
<evidence type="ECO:0000313" key="22">
    <source>
        <dbReference type="RefSeq" id="XP_060052494.1"/>
    </source>
</evidence>
<keyword evidence="4" id="KW-1003">Cell membrane</keyword>
<dbReference type="Proteomes" id="UP001652624">
    <property type="component" value="Chromosome 8"/>
</dbReference>
<dbReference type="OrthoDB" id="5796153at2759"/>
<reference evidence="21 22" key="1">
    <citation type="submission" date="2025-05" db="UniProtKB">
        <authorList>
            <consortium name="RefSeq"/>
        </authorList>
    </citation>
    <scope>IDENTIFICATION</scope>
</reference>
<feature type="glycosylation site" description="N-linked (GlcNAc...) asparagine" evidence="15">
    <location>
        <position position="388"/>
    </location>
</feature>
<evidence type="ECO:0000256" key="17">
    <source>
        <dbReference type="RuleBase" id="RU610713"/>
    </source>
</evidence>
<dbReference type="GO" id="GO:0004415">
    <property type="term" value="F:hyalurononglucosaminidase activity"/>
    <property type="evidence" value="ECO:0007669"/>
    <property type="project" value="UniProtKB-UniRule"/>
</dbReference>
<dbReference type="PRINTS" id="PR00848">
    <property type="entry name" value="SPERMPH20"/>
</dbReference>
<evidence type="ECO:0000256" key="19">
    <source>
        <dbReference type="SAM" id="Phobius"/>
    </source>
</evidence>
<keyword evidence="9 16" id="KW-1015">Disulfide bond</keyword>
<dbReference type="InParanoid" id="A0A1S3AA85"/>